<gene>
    <name evidence="2" type="ORF">LX12_001737</name>
</gene>
<evidence type="ECO:0000313" key="2">
    <source>
        <dbReference type="EMBL" id="MCP2160550.1"/>
    </source>
</evidence>
<evidence type="ECO:0000313" key="3">
    <source>
        <dbReference type="Proteomes" id="UP001205740"/>
    </source>
</evidence>
<protein>
    <recommendedName>
        <fullName evidence="4">DUF1490 family protein</fullName>
    </recommendedName>
</protein>
<keyword evidence="3" id="KW-1185">Reference proteome</keyword>
<evidence type="ECO:0008006" key="4">
    <source>
        <dbReference type="Google" id="ProtNLM"/>
    </source>
</evidence>
<evidence type="ECO:0000256" key="1">
    <source>
        <dbReference type="SAM" id="MobiDB-lite"/>
    </source>
</evidence>
<dbReference type="Pfam" id="PF07371">
    <property type="entry name" value="DUF1490"/>
    <property type="match status" value="1"/>
</dbReference>
<dbReference type="EMBL" id="JAMTCG010000003">
    <property type="protein sequence ID" value="MCP2160550.1"/>
    <property type="molecule type" value="Genomic_DNA"/>
</dbReference>
<dbReference type="Proteomes" id="UP001205740">
    <property type="component" value="Unassembled WGS sequence"/>
</dbReference>
<dbReference type="InterPro" id="IPR009963">
    <property type="entry name" value="DUF1490"/>
</dbReference>
<sequence>MPVHGLVAKAASTVVTGAVGAVAYDLARAAVRRAPLREGAVVVTSWGLRGTRRAETVAESARLSVADVVAEARERIGEEATPPGTADTADHGHEH</sequence>
<accession>A0ABT1GZX6</accession>
<reference evidence="2 3" key="1">
    <citation type="submission" date="2022-06" db="EMBL/GenBank/DDBJ databases">
        <title>Genomic Encyclopedia of Archaeal and Bacterial Type Strains, Phase II (KMG-II): from individual species to whole genera.</title>
        <authorList>
            <person name="Goeker M."/>
        </authorList>
    </citation>
    <scope>NUCLEOTIDE SEQUENCE [LARGE SCALE GENOMIC DNA]</scope>
    <source>
        <strain evidence="2 3">DSM 45037</strain>
    </source>
</reference>
<comment type="caution">
    <text evidence="2">The sequence shown here is derived from an EMBL/GenBank/DDBJ whole genome shotgun (WGS) entry which is preliminary data.</text>
</comment>
<name>A0ABT1GZX6_9NOCA</name>
<feature type="region of interest" description="Disordered" evidence="1">
    <location>
        <begin position="73"/>
        <end position="95"/>
    </location>
</feature>
<proteinExistence type="predicted"/>
<organism evidence="2 3">
    <name type="scientific">Williamsia serinedens</name>
    <dbReference type="NCBI Taxonomy" id="391736"/>
    <lineage>
        <taxon>Bacteria</taxon>
        <taxon>Bacillati</taxon>
        <taxon>Actinomycetota</taxon>
        <taxon>Actinomycetes</taxon>
        <taxon>Mycobacteriales</taxon>
        <taxon>Nocardiaceae</taxon>
        <taxon>Williamsia</taxon>
    </lineage>
</organism>
<dbReference type="RefSeq" id="WP_253654135.1">
    <property type="nucleotide sequence ID" value="NZ_BAAAOE010000003.1"/>
</dbReference>